<dbReference type="Proteomes" id="UP001596067">
    <property type="component" value="Unassembled WGS sequence"/>
</dbReference>
<dbReference type="CDD" id="cd02440">
    <property type="entry name" value="AdoMet_MTases"/>
    <property type="match status" value="1"/>
</dbReference>
<dbReference type="RefSeq" id="WP_313763865.1">
    <property type="nucleotide sequence ID" value="NZ_BAAAVH010000034.1"/>
</dbReference>
<dbReference type="NCBIfam" id="NF037959">
    <property type="entry name" value="MFS_SpdSyn"/>
    <property type="match status" value="1"/>
</dbReference>
<proteinExistence type="predicted"/>
<accession>A0ABW1ERU4</accession>
<evidence type="ECO:0000313" key="4">
    <source>
        <dbReference type="Proteomes" id="UP001596067"/>
    </source>
</evidence>
<protein>
    <submittedName>
        <fullName evidence="3">Spermidine synthase</fullName>
    </submittedName>
</protein>
<sequence>MAGMGRSSRAGRSTDRSRTAADPQPAATGAGGRTHAQGPLTRPVDSGLAELRPDRDRPAAWSLLIDGAPQSMVDLADPTHLGFEYQRRLGHLIDLAAPPGRPLTVLHLGGGALTLARYVAATRPRSRQQVAEIDTALTELVRTELPLERSWQIKVRGADARSVLERAPEAGADLVIADVFSGARVPAHCTTVEFTALAARALAPGGRYAVNIADGAGLPFARSQIATLGAVFPELCLVADPAVLRGKRFGNLILAAAHTPLPLAELGRKVASDAALGRVEHGRSLADFAAGAAPATDATAAPSPAPPPGVFH</sequence>
<keyword evidence="4" id="KW-1185">Reference proteome</keyword>
<dbReference type="EMBL" id="JBHSOD010000006">
    <property type="protein sequence ID" value="MFC5884745.1"/>
    <property type="molecule type" value="Genomic_DNA"/>
</dbReference>
<dbReference type="Gene3D" id="3.40.50.150">
    <property type="entry name" value="Vaccinia Virus protein VP39"/>
    <property type="match status" value="1"/>
</dbReference>
<dbReference type="PANTHER" id="PTHR43317">
    <property type="entry name" value="THERMOSPERMINE SYNTHASE ACAULIS5"/>
    <property type="match status" value="1"/>
</dbReference>
<dbReference type="PANTHER" id="PTHR43317:SF1">
    <property type="entry name" value="THERMOSPERMINE SYNTHASE ACAULIS5"/>
    <property type="match status" value="1"/>
</dbReference>
<comment type="caution">
    <text evidence="3">The sequence shown here is derived from an EMBL/GenBank/DDBJ whole genome shotgun (WGS) entry which is preliminary data.</text>
</comment>
<name>A0ABW1ERU4_9ACTN</name>
<gene>
    <name evidence="3" type="ORF">ACFP0N_07080</name>
</gene>
<evidence type="ECO:0000256" key="2">
    <source>
        <dbReference type="SAM" id="MobiDB-lite"/>
    </source>
</evidence>
<feature type="region of interest" description="Disordered" evidence="2">
    <location>
        <begin position="1"/>
        <end position="51"/>
    </location>
</feature>
<dbReference type="SUPFAM" id="SSF53335">
    <property type="entry name" value="S-adenosyl-L-methionine-dependent methyltransferases"/>
    <property type="match status" value="1"/>
</dbReference>
<evidence type="ECO:0000256" key="1">
    <source>
        <dbReference type="ARBA" id="ARBA00023115"/>
    </source>
</evidence>
<evidence type="ECO:0000313" key="3">
    <source>
        <dbReference type="EMBL" id="MFC5884745.1"/>
    </source>
</evidence>
<organism evidence="3 4">
    <name type="scientific">Kitasatospora aburaviensis</name>
    <dbReference type="NCBI Taxonomy" id="67265"/>
    <lineage>
        <taxon>Bacteria</taxon>
        <taxon>Bacillati</taxon>
        <taxon>Actinomycetota</taxon>
        <taxon>Actinomycetes</taxon>
        <taxon>Kitasatosporales</taxon>
        <taxon>Streptomycetaceae</taxon>
        <taxon>Kitasatospora</taxon>
    </lineage>
</organism>
<reference evidence="4" key="1">
    <citation type="journal article" date="2019" name="Int. J. Syst. Evol. Microbiol.">
        <title>The Global Catalogue of Microorganisms (GCM) 10K type strain sequencing project: providing services to taxonomists for standard genome sequencing and annotation.</title>
        <authorList>
            <consortium name="The Broad Institute Genomics Platform"/>
            <consortium name="The Broad Institute Genome Sequencing Center for Infectious Disease"/>
            <person name="Wu L."/>
            <person name="Ma J."/>
        </authorList>
    </citation>
    <scope>NUCLEOTIDE SEQUENCE [LARGE SCALE GENOMIC DNA]</scope>
    <source>
        <strain evidence="4">CGMCC 4.1469</strain>
    </source>
</reference>
<keyword evidence="1" id="KW-0620">Polyamine biosynthesis</keyword>
<dbReference type="InterPro" id="IPR029063">
    <property type="entry name" value="SAM-dependent_MTases_sf"/>
</dbReference>